<organism evidence="3">
    <name type="scientific">Staphylothermus marinus</name>
    <dbReference type="NCBI Taxonomy" id="2280"/>
    <lineage>
        <taxon>Archaea</taxon>
        <taxon>Thermoproteota</taxon>
        <taxon>Thermoprotei</taxon>
        <taxon>Desulfurococcales</taxon>
        <taxon>Desulfurococcaceae</taxon>
        <taxon>Staphylothermus</taxon>
    </lineage>
</organism>
<evidence type="ECO:0000256" key="1">
    <source>
        <dbReference type="ARBA" id="ARBA00022741"/>
    </source>
</evidence>
<keyword evidence="1" id="KW-0547">Nucleotide-binding</keyword>
<dbReference type="AlphaFoldDB" id="A0A7C4JKW9"/>
<dbReference type="GO" id="GO:0051539">
    <property type="term" value="F:4 iron, 4 sulfur cluster binding"/>
    <property type="evidence" value="ECO:0007669"/>
    <property type="project" value="TreeGrafter"/>
</dbReference>
<evidence type="ECO:0000256" key="2">
    <source>
        <dbReference type="ARBA" id="ARBA00022840"/>
    </source>
</evidence>
<dbReference type="InterPro" id="IPR033756">
    <property type="entry name" value="YlxH/NBP35"/>
</dbReference>
<keyword evidence="2 3" id="KW-0067">ATP-binding</keyword>
<dbReference type="Pfam" id="PF10609">
    <property type="entry name" value="ParA"/>
    <property type="match status" value="1"/>
</dbReference>
<protein>
    <submittedName>
        <fullName evidence="3">ATP-binding protein</fullName>
    </submittedName>
</protein>
<sequence>MSNKGGVGKTVLSTITALSLVDKQYKTGLLDLDFVNPSTHVVLGVDPSKLVFEEEKGIKPPVIHGIEYISITLFTKGALAPLRGEALNEVFAEILSITNWGELDYLIIDTPPGFSDEHLDLINYIDKLEVVIVSTPSSLSIRSVENLIDLMKNHGVRINGLIENMSSNSSLKQLCLSRGIRYLGNIPYDPGFENSIGFINELKETIVWRKVSAIVDYLSKVTNI</sequence>
<dbReference type="Gene3D" id="3.40.50.300">
    <property type="entry name" value="P-loop containing nucleotide triphosphate hydrolases"/>
    <property type="match status" value="1"/>
</dbReference>
<dbReference type="PANTHER" id="PTHR42961:SF2">
    <property type="entry name" value="IRON-SULFUR PROTEIN NUBPL"/>
    <property type="match status" value="1"/>
</dbReference>
<dbReference type="GO" id="GO:0005524">
    <property type="term" value="F:ATP binding"/>
    <property type="evidence" value="ECO:0007669"/>
    <property type="project" value="UniProtKB-KW"/>
</dbReference>
<dbReference type="PANTHER" id="PTHR42961">
    <property type="entry name" value="IRON-SULFUR PROTEIN NUBPL"/>
    <property type="match status" value="1"/>
</dbReference>
<dbReference type="EMBL" id="DTBP01000010">
    <property type="protein sequence ID" value="HGQ73646.1"/>
    <property type="molecule type" value="Genomic_DNA"/>
</dbReference>
<proteinExistence type="predicted"/>
<name>A0A7C4JKW9_STAMA</name>
<evidence type="ECO:0000313" key="3">
    <source>
        <dbReference type="EMBL" id="HGQ73646.1"/>
    </source>
</evidence>
<reference evidence="3" key="1">
    <citation type="journal article" date="2020" name="mSystems">
        <title>Genome- and Community-Level Interaction Insights into Carbon Utilization and Element Cycling Functions of Hydrothermarchaeota in Hydrothermal Sediment.</title>
        <authorList>
            <person name="Zhou Z."/>
            <person name="Liu Y."/>
            <person name="Xu W."/>
            <person name="Pan J."/>
            <person name="Luo Z.H."/>
            <person name="Li M."/>
        </authorList>
    </citation>
    <scope>NUCLEOTIDE SEQUENCE [LARGE SCALE GENOMIC DNA]</scope>
    <source>
        <strain evidence="3">SpSt-648</strain>
    </source>
</reference>
<dbReference type="InterPro" id="IPR027417">
    <property type="entry name" value="P-loop_NTPase"/>
</dbReference>
<dbReference type="InterPro" id="IPR044304">
    <property type="entry name" value="NUBPL-like"/>
</dbReference>
<dbReference type="GO" id="GO:0016226">
    <property type="term" value="P:iron-sulfur cluster assembly"/>
    <property type="evidence" value="ECO:0007669"/>
    <property type="project" value="InterPro"/>
</dbReference>
<dbReference type="SUPFAM" id="SSF52540">
    <property type="entry name" value="P-loop containing nucleoside triphosphate hydrolases"/>
    <property type="match status" value="1"/>
</dbReference>
<accession>A0A7C4JKW9</accession>
<comment type="caution">
    <text evidence="3">The sequence shown here is derived from an EMBL/GenBank/DDBJ whole genome shotgun (WGS) entry which is preliminary data.</text>
</comment>
<gene>
    <name evidence="3" type="ORF">ENU20_01005</name>
</gene>